<accession>A0ABW1GT68</accession>
<comment type="caution">
    <text evidence="2">The sequence shown here is derived from an EMBL/GenBank/DDBJ whole genome shotgun (WGS) entry which is preliminary data.</text>
</comment>
<evidence type="ECO:0000313" key="3">
    <source>
        <dbReference type="Proteomes" id="UP001596200"/>
    </source>
</evidence>
<feature type="region of interest" description="Disordered" evidence="1">
    <location>
        <begin position="45"/>
        <end position="82"/>
    </location>
</feature>
<dbReference type="Proteomes" id="UP001596200">
    <property type="component" value="Unassembled WGS sequence"/>
</dbReference>
<dbReference type="EMBL" id="JBHSPU010000026">
    <property type="protein sequence ID" value="MFC5917303.1"/>
    <property type="molecule type" value="Genomic_DNA"/>
</dbReference>
<protein>
    <submittedName>
        <fullName evidence="2">Uncharacterized protein</fullName>
    </submittedName>
</protein>
<name>A0ABW1GT68_9ACTN</name>
<evidence type="ECO:0000256" key="1">
    <source>
        <dbReference type="SAM" id="MobiDB-lite"/>
    </source>
</evidence>
<reference evidence="3" key="1">
    <citation type="journal article" date="2019" name="Int. J. Syst. Evol. Microbiol.">
        <title>The Global Catalogue of Microorganisms (GCM) 10K type strain sequencing project: providing services to taxonomists for standard genome sequencing and annotation.</title>
        <authorList>
            <consortium name="The Broad Institute Genomics Platform"/>
            <consortium name="The Broad Institute Genome Sequencing Center for Infectious Disease"/>
            <person name="Wu L."/>
            <person name="Ma J."/>
        </authorList>
    </citation>
    <scope>NUCLEOTIDE SEQUENCE [LARGE SCALE GENOMIC DNA]</scope>
    <source>
        <strain evidence="3">JCM 4147</strain>
    </source>
</reference>
<dbReference type="RefSeq" id="WP_344507311.1">
    <property type="nucleotide sequence ID" value="NZ_BAAATU010000001.1"/>
</dbReference>
<feature type="compositionally biased region" description="Acidic residues" evidence="1">
    <location>
        <begin position="45"/>
        <end position="60"/>
    </location>
</feature>
<sequence>MSVSVYYSARRAQPLTGTESTTVEHVLTTRAQSFPYADEEGLYLYDGDEDAGEGTDEIEGTGENGNGNGNAEILAGSTKLPSDPDRWIPVTAHVLDSVTALRRAVGGARWHVHLDDVDVPWDEGEGYSLPGLREVAPGGEPGG</sequence>
<proteinExistence type="predicted"/>
<gene>
    <name evidence="2" type="ORF">ACFP1B_28315</name>
</gene>
<organism evidence="2 3">
    <name type="scientific">Streptomyces pulveraceus</name>
    <dbReference type="NCBI Taxonomy" id="68258"/>
    <lineage>
        <taxon>Bacteria</taxon>
        <taxon>Bacillati</taxon>
        <taxon>Actinomycetota</taxon>
        <taxon>Actinomycetes</taxon>
        <taxon>Kitasatosporales</taxon>
        <taxon>Streptomycetaceae</taxon>
        <taxon>Streptomyces</taxon>
    </lineage>
</organism>
<keyword evidence="3" id="KW-1185">Reference proteome</keyword>
<evidence type="ECO:0000313" key="2">
    <source>
        <dbReference type="EMBL" id="MFC5917303.1"/>
    </source>
</evidence>